<dbReference type="Proteomes" id="UP001147746">
    <property type="component" value="Unassembled WGS sequence"/>
</dbReference>
<accession>A0A9W9QE54</accession>
<feature type="compositionally biased region" description="Acidic residues" evidence="1">
    <location>
        <begin position="202"/>
        <end position="216"/>
    </location>
</feature>
<feature type="region of interest" description="Disordered" evidence="1">
    <location>
        <begin position="338"/>
        <end position="582"/>
    </location>
</feature>
<reference evidence="2" key="1">
    <citation type="submission" date="2022-12" db="EMBL/GenBank/DDBJ databases">
        <authorList>
            <person name="Petersen C."/>
        </authorList>
    </citation>
    <scope>NUCLEOTIDE SEQUENCE</scope>
    <source>
        <strain evidence="2">IBT 21472</strain>
    </source>
</reference>
<reference evidence="2" key="2">
    <citation type="journal article" date="2023" name="IMA Fungus">
        <title>Comparative genomic study of the Penicillium genus elucidates a diverse pangenome and 15 lateral gene transfer events.</title>
        <authorList>
            <person name="Petersen C."/>
            <person name="Sorensen T."/>
            <person name="Nielsen M.R."/>
            <person name="Sondergaard T.E."/>
            <person name="Sorensen J.L."/>
            <person name="Fitzpatrick D.A."/>
            <person name="Frisvad J.C."/>
            <person name="Nielsen K.L."/>
        </authorList>
    </citation>
    <scope>NUCLEOTIDE SEQUENCE</scope>
    <source>
        <strain evidence="2">IBT 21472</strain>
    </source>
</reference>
<name>A0A9W9QE54_9EURO</name>
<feature type="compositionally biased region" description="Basic and acidic residues" evidence="1">
    <location>
        <begin position="384"/>
        <end position="403"/>
    </location>
</feature>
<feature type="compositionally biased region" description="Basic and acidic residues" evidence="1">
    <location>
        <begin position="296"/>
        <end position="307"/>
    </location>
</feature>
<dbReference type="EMBL" id="JAPZBO010000001">
    <property type="protein sequence ID" value="KAJ5330658.1"/>
    <property type="molecule type" value="Genomic_DNA"/>
</dbReference>
<feature type="compositionally biased region" description="Polar residues" evidence="1">
    <location>
        <begin position="242"/>
        <end position="252"/>
    </location>
</feature>
<organism evidence="2 3">
    <name type="scientific">Penicillium atrosanguineum</name>
    <dbReference type="NCBI Taxonomy" id="1132637"/>
    <lineage>
        <taxon>Eukaryota</taxon>
        <taxon>Fungi</taxon>
        <taxon>Dikarya</taxon>
        <taxon>Ascomycota</taxon>
        <taxon>Pezizomycotina</taxon>
        <taxon>Eurotiomycetes</taxon>
        <taxon>Eurotiomycetidae</taxon>
        <taxon>Eurotiales</taxon>
        <taxon>Aspergillaceae</taxon>
        <taxon>Penicillium</taxon>
    </lineage>
</organism>
<protein>
    <submittedName>
        <fullName evidence="2">Uncharacterized protein</fullName>
    </submittedName>
</protein>
<comment type="caution">
    <text evidence="2">The sequence shown here is derived from an EMBL/GenBank/DDBJ whole genome shotgun (WGS) entry which is preliminary data.</text>
</comment>
<dbReference type="AlphaFoldDB" id="A0A9W9QE54"/>
<feature type="compositionally biased region" description="Acidic residues" evidence="1">
    <location>
        <begin position="530"/>
        <end position="543"/>
    </location>
</feature>
<evidence type="ECO:0000256" key="1">
    <source>
        <dbReference type="SAM" id="MobiDB-lite"/>
    </source>
</evidence>
<feature type="compositionally biased region" description="Basic and acidic residues" evidence="1">
    <location>
        <begin position="125"/>
        <end position="150"/>
    </location>
</feature>
<proteinExistence type="predicted"/>
<gene>
    <name evidence="2" type="ORF">N7476_000441</name>
</gene>
<feature type="compositionally biased region" description="Low complexity" evidence="1">
    <location>
        <begin position="172"/>
        <end position="186"/>
    </location>
</feature>
<feature type="compositionally biased region" description="Basic and acidic residues" evidence="1">
    <location>
        <begin position="192"/>
        <end position="201"/>
    </location>
</feature>
<feature type="compositionally biased region" description="Basic and acidic residues" evidence="1">
    <location>
        <begin position="544"/>
        <end position="560"/>
    </location>
</feature>
<evidence type="ECO:0000313" key="3">
    <source>
        <dbReference type="Proteomes" id="UP001147746"/>
    </source>
</evidence>
<feature type="compositionally biased region" description="Basic and acidic residues" evidence="1">
    <location>
        <begin position="410"/>
        <end position="424"/>
    </location>
</feature>
<sequence>MARISEAKIQASQIARLKAHRQLEIEDDTEKQVVVEKYVRDVYESRPSWNFQSSIDRQDLKERSCNTCDYMPKSVQAFGEDFIEDQLYELLKAMRNMWLDEGPRKKQQSSKKSSNRSPNSKKKPHLESERKPKSKVEQNPKIQDTKDKSVCSKRFKLERKKAQGFSELVREPALPLDSDSNPLSDSDQSDYDGPHYQKSKDDDEVYGDEDQLENDNNEGQGPEPITNKAHPYSVLPKLVPVTHSNGKQTPMQPQHFETPDYDYDAPPPQSLRNGKMARKAGPMKVVQPVESSDEETLARDIHDDEIRTAPARKQKMSRDDQDDDAPLVEVLRIQSALVRTRAHAVLPPRSVEWAPSTSSSDISGSARGTKRASTDSHGSSAKKSRLDDPRPRVPQERREDFKAIAENYEQELRESAMDDTKRENSIASSEEDEEENIEEIDDFDSDSAESSEDESLKVTICNNAASKGGFTVKRGPMNEKKQESDDLGSTESSKDEATKAKVLKRATRGFTMKCAPMKRGPLKRRKQECEDYEDSDSDCSSEDEAPKAKIAKEALKKGDEQETDASFVPQGTELEFPVEAPR</sequence>
<evidence type="ECO:0000313" key="2">
    <source>
        <dbReference type="EMBL" id="KAJ5330658.1"/>
    </source>
</evidence>
<feature type="compositionally biased region" description="Acidic residues" evidence="1">
    <location>
        <begin position="429"/>
        <end position="453"/>
    </location>
</feature>
<keyword evidence="3" id="KW-1185">Reference proteome</keyword>
<feature type="region of interest" description="Disordered" evidence="1">
    <location>
        <begin position="100"/>
        <end position="326"/>
    </location>
</feature>